<organism evidence="1 2">
    <name type="scientific">candidate division TA06 bacterium</name>
    <dbReference type="NCBI Taxonomy" id="2250710"/>
    <lineage>
        <taxon>Bacteria</taxon>
        <taxon>Bacteria division TA06</taxon>
    </lineage>
</organism>
<sequence>MKINNKILVLAYLDGFANSKRVAEIKRYLEGKGYVITVLDTVHFGKISSLGLWRYFYYFIQIILKIKNLILNKRFYYYDIILNMKIRAFLLLKIISKKDFNCIICENIMDSYLFINKLNATKILDCPSPIADELYYTDNLSYSSYLKFNIFLNRIYYNTDYLAFHWNLYTNYVRKNSYNGENIIEINWGCNPKEENLRARYNKNPKIIYLGYLGGKWVNLPLLSQLSRVYEIDVYGGPAPDKKWGLNFKGYAPSTDIIKNYQFGLITITKDELRKMSFSSKHLEYLSYGLPVLTPDWRKDPLLEDVSIYYNENNFLDVIKKYSHKKNWQEMSDKCYNQAKKWVWSETLKPLGDILNFL</sequence>
<accession>A0A660SFH8</accession>
<dbReference type="Gene3D" id="3.40.50.2000">
    <property type="entry name" value="Glycogen Phosphorylase B"/>
    <property type="match status" value="1"/>
</dbReference>
<dbReference type="EMBL" id="QNBD01000184">
    <property type="protein sequence ID" value="RKX69548.1"/>
    <property type="molecule type" value="Genomic_DNA"/>
</dbReference>
<evidence type="ECO:0000313" key="2">
    <source>
        <dbReference type="Proteomes" id="UP000271125"/>
    </source>
</evidence>
<evidence type="ECO:0000313" key="1">
    <source>
        <dbReference type="EMBL" id="RKX69548.1"/>
    </source>
</evidence>
<name>A0A660SFH8_UNCT6</name>
<comment type="caution">
    <text evidence="1">The sequence shown here is derived from an EMBL/GenBank/DDBJ whole genome shotgun (WGS) entry which is preliminary data.</text>
</comment>
<dbReference type="AlphaFoldDB" id="A0A660SFH8"/>
<dbReference type="Proteomes" id="UP000271125">
    <property type="component" value="Unassembled WGS sequence"/>
</dbReference>
<dbReference type="SUPFAM" id="SSF53756">
    <property type="entry name" value="UDP-Glycosyltransferase/glycogen phosphorylase"/>
    <property type="match status" value="1"/>
</dbReference>
<protein>
    <recommendedName>
        <fullName evidence="3">Glycosyltransferase family 1 protein</fullName>
    </recommendedName>
</protein>
<evidence type="ECO:0008006" key="3">
    <source>
        <dbReference type="Google" id="ProtNLM"/>
    </source>
</evidence>
<reference evidence="1 2" key="1">
    <citation type="submission" date="2018-06" db="EMBL/GenBank/DDBJ databases">
        <title>Extensive metabolic versatility and redundancy in microbially diverse, dynamic hydrothermal sediments.</title>
        <authorList>
            <person name="Dombrowski N."/>
            <person name="Teske A."/>
            <person name="Baker B.J."/>
        </authorList>
    </citation>
    <scope>NUCLEOTIDE SEQUENCE [LARGE SCALE GENOMIC DNA]</scope>
    <source>
        <strain evidence="1">B10_G13</strain>
    </source>
</reference>
<proteinExistence type="predicted"/>
<gene>
    <name evidence="1" type="ORF">DRP43_04280</name>
</gene>